<dbReference type="KEGG" id="lmat:92511848"/>
<dbReference type="InterPro" id="IPR036188">
    <property type="entry name" value="FAD/NAD-bd_sf"/>
</dbReference>
<dbReference type="RefSeq" id="XP_067175885.1">
    <property type="nucleotide sequence ID" value="XM_067319336.1"/>
</dbReference>
<keyword evidence="4" id="KW-0274">FAD</keyword>
<sequence>MLIAVAVLLVVFLVWWYLNFRPRSTNQLRPSYQSYRTTVGLPAADYVVIGGGTAGLAAAAELLRRTDTSHVVLVESGGDPQPASAGAFLFQLGRRDRLLLFAPDLVRVPPGALAKGARPTFLGFTADEGYLAQRPWQFLNAEEDLGEAPATRGRATAGAAEAKANRNFLLQYTPYPRGGGLGGTAQLDWGMHLSSIWPVVAEETSPTRDASPRASTSRDAAQPPWTRLPVRFAAVRNPLSWAFAESVKSSKRAAPYLPTASVPAKRETVYPLCLYLDSDGRRLASPSALLGDIAPDVVNRRLSVLTGYTAVNVDLAAEGDGEVMERGARAIGVQARPTRGDASATTSIPVRRGVVIAAGALQSPRLLHRVAMHGALRLPKPPPARVPLRDALALPLIFSAVHGVSADGFNTRDVKATVMWWLTQKGLYLTPLCDTVLSLSLPHISSQAELRVMFLPFGGRDAARFRSMGWDTVLGTPLQAFTMLLVFQGIDGLEHTLEVDKEVTPPGAAGARALCAHHTACSLPEKVHRMVQDAFLLGIKECRRLTQAKPLASLALRPGVESTDFTLLVPRDKAKAVRLAQLSRLPPSKLSARGKSELKALLEWSHSITETEWYMRRYVDAHAYWLGFASGSSEAFLASSSSATCSSRVDGLANVFVGDASAVTTAQWSGVGRRDTLAAGSRSTCMDTAVRAVAELMRSVEPS</sequence>
<dbReference type="PANTHER" id="PTHR42784">
    <property type="entry name" value="PYRANOSE 2-OXIDASE"/>
    <property type="match status" value="1"/>
</dbReference>
<dbReference type="GO" id="GO:0016614">
    <property type="term" value="F:oxidoreductase activity, acting on CH-OH group of donors"/>
    <property type="evidence" value="ECO:0007669"/>
    <property type="project" value="InterPro"/>
</dbReference>
<evidence type="ECO:0000256" key="4">
    <source>
        <dbReference type="ARBA" id="ARBA00022827"/>
    </source>
</evidence>
<dbReference type="SUPFAM" id="SSF51905">
    <property type="entry name" value="FAD/NAD(P)-binding domain"/>
    <property type="match status" value="1"/>
</dbReference>
<evidence type="ECO:0000259" key="6">
    <source>
        <dbReference type="Pfam" id="PF00732"/>
    </source>
</evidence>
<comment type="similarity">
    <text evidence="2">Belongs to the GMC oxidoreductase family.</text>
</comment>
<protein>
    <recommendedName>
        <fullName evidence="6">Glucose-methanol-choline oxidoreductase N-terminal domain-containing protein</fullName>
    </recommendedName>
</protein>
<dbReference type="AlphaFoldDB" id="A0A836GML3"/>
<accession>A0A836GML3</accession>
<dbReference type="InterPro" id="IPR000172">
    <property type="entry name" value="GMC_OxRdtase_N"/>
</dbReference>
<dbReference type="Gene3D" id="3.50.50.60">
    <property type="entry name" value="FAD/NAD(P)-binding domain"/>
    <property type="match status" value="1"/>
</dbReference>
<dbReference type="GO" id="GO:0050660">
    <property type="term" value="F:flavin adenine dinucleotide binding"/>
    <property type="evidence" value="ECO:0007669"/>
    <property type="project" value="InterPro"/>
</dbReference>
<feature type="domain" description="Glucose-methanol-choline oxidoreductase N-terminal" evidence="6">
    <location>
        <begin position="45"/>
        <end position="369"/>
    </location>
</feature>
<evidence type="ECO:0000313" key="8">
    <source>
        <dbReference type="Proteomes" id="UP000673552"/>
    </source>
</evidence>
<gene>
    <name evidence="7" type="ORF">LSCM1_01736</name>
</gene>
<evidence type="ECO:0000256" key="1">
    <source>
        <dbReference type="ARBA" id="ARBA00001974"/>
    </source>
</evidence>
<reference evidence="7 8" key="1">
    <citation type="submission" date="2021-03" db="EMBL/GenBank/DDBJ databases">
        <title>Leishmania (Mundinia) martiniquensis Genome sequencing and assembly.</title>
        <authorList>
            <person name="Almutairi H."/>
            <person name="Gatherer D."/>
        </authorList>
    </citation>
    <scope>NUCLEOTIDE SEQUENCE [LARGE SCALE GENOMIC DNA]</scope>
    <source>
        <strain evidence="7">LSCM1</strain>
    </source>
</reference>
<proteinExistence type="inferred from homology"/>
<dbReference type="EMBL" id="JAFEUZ010000032">
    <property type="protein sequence ID" value="KAG5470492.1"/>
    <property type="molecule type" value="Genomic_DNA"/>
</dbReference>
<dbReference type="InterPro" id="IPR051473">
    <property type="entry name" value="P2Ox-like"/>
</dbReference>
<organism evidence="7 8">
    <name type="scientific">Leishmania martiniquensis</name>
    <dbReference type="NCBI Taxonomy" id="1580590"/>
    <lineage>
        <taxon>Eukaryota</taxon>
        <taxon>Discoba</taxon>
        <taxon>Euglenozoa</taxon>
        <taxon>Kinetoplastea</taxon>
        <taxon>Metakinetoplastina</taxon>
        <taxon>Trypanosomatida</taxon>
        <taxon>Trypanosomatidae</taxon>
        <taxon>Leishmaniinae</taxon>
        <taxon>Leishmania</taxon>
    </lineage>
</organism>
<evidence type="ECO:0000313" key="7">
    <source>
        <dbReference type="EMBL" id="KAG5470492.1"/>
    </source>
</evidence>
<evidence type="ECO:0000256" key="5">
    <source>
        <dbReference type="ARBA" id="ARBA00023002"/>
    </source>
</evidence>
<evidence type="ECO:0000256" key="2">
    <source>
        <dbReference type="ARBA" id="ARBA00010790"/>
    </source>
</evidence>
<keyword evidence="8" id="KW-1185">Reference proteome</keyword>
<dbReference type="Pfam" id="PF00732">
    <property type="entry name" value="GMC_oxred_N"/>
    <property type="match status" value="1"/>
</dbReference>
<comment type="caution">
    <text evidence="7">The sequence shown here is derived from an EMBL/GenBank/DDBJ whole genome shotgun (WGS) entry which is preliminary data.</text>
</comment>
<dbReference type="GeneID" id="92511848"/>
<name>A0A836GML3_9TRYP</name>
<dbReference type="PANTHER" id="PTHR42784:SF1">
    <property type="entry name" value="PYRANOSE 2-OXIDASE"/>
    <property type="match status" value="1"/>
</dbReference>
<dbReference type="Proteomes" id="UP000673552">
    <property type="component" value="Chromosome 32"/>
</dbReference>
<evidence type="ECO:0000256" key="3">
    <source>
        <dbReference type="ARBA" id="ARBA00022630"/>
    </source>
</evidence>
<dbReference type="OrthoDB" id="269227at2759"/>
<keyword evidence="3" id="KW-0285">Flavoprotein</keyword>
<keyword evidence="5" id="KW-0560">Oxidoreductase</keyword>
<comment type="cofactor">
    <cofactor evidence="1">
        <name>FAD</name>
        <dbReference type="ChEBI" id="CHEBI:57692"/>
    </cofactor>
</comment>